<evidence type="ECO:0000313" key="1">
    <source>
        <dbReference type="EMBL" id="QIZ74673.1"/>
    </source>
</evidence>
<gene>
    <name evidence="1" type="primary">ycf86</name>
</gene>
<accession>A0A6H1U9E2</accession>
<geneLocation type="chloroplast" evidence="1"/>
<sequence>MEIKLIKLKKETNYKVINYLYKTGKIKGKKKLISY</sequence>
<keyword evidence="1" id="KW-0934">Plastid</keyword>
<dbReference type="GeneID" id="54615667"/>
<dbReference type="EMBL" id="MT193838">
    <property type="protein sequence ID" value="QIZ74673.1"/>
    <property type="molecule type" value="Genomic_DNA"/>
</dbReference>
<keyword evidence="1" id="KW-0150">Chloroplast</keyword>
<dbReference type="AlphaFoldDB" id="A0A6H1U9E2"/>
<protein>
    <submittedName>
        <fullName evidence="1">Cytochrome b6-f complex subunit petP</fullName>
    </submittedName>
</protein>
<name>A0A6H1U9E2_9FLOR</name>
<proteinExistence type="predicted"/>
<dbReference type="RefSeq" id="YP_009774056.1">
    <property type="nucleotide sequence ID" value="NC_047434.1"/>
</dbReference>
<reference evidence="1" key="1">
    <citation type="submission" date="2020-03" db="EMBL/GenBank/DDBJ databases">
        <title>Complete organellar genome analysis of the invasive marine red alga Caulacanthus okamurae (Caulacanthaceae, Rhodophyta) from Moss Landing, California, USA.</title>
        <authorList>
            <person name="Hughey J.R."/>
        </authorList>
    </citation>
    <scope>NUCLEOTIDE SEQUENCE</scope>
</reference>
<organism evidence="1">
    <name type="scientific">Caulacanthus okamurae</name>
    <dbReference type="NCBI Taxonomy" id="152008"/>
    <lineage>
        <taxon>Eukaryota</taxon>
        <taxon>Rhodophyta</taxon>
        <taxon>Florideophyceae</taxon>
        <taxon>Rhodymeniophycidae</taxon>
        <taxon>Gigartinales</taxon>
        <taxon>Caulacanthaceae</taxon>
        <taxon>Caulacanthus</taxon>
    </lineage>
</organism>